<organism evidence="1">
    <name type="scientific">Streptomyces sp. R11</name>
    <dbReference type="NCBI Taxonomy" id="3238625"/>
    <lineage>
        <taxon>Bacteria</taxon>
        <taxon>Bacillati</taxon>
        <taxon>Actinomycetota</taxon>
        <taxon>Actinomycetes</taxon>
        <taxon>Kitasatosporales</taxon>
        <taxon>Streptomycetaceae</taxon>
        <taxon>Streptomyces</taxon>
    </lineage>
</organism>
<proteinExistence type="predicted"/>
<accession>A0AB39MRJ8</accession>
<dbReference type="RefSeq" id="WP_369268849.1">
    <property type="nucleotide sequence ID" value="NZ_CP163432.1"/>
</dbReference>
<sequence>MNVQEAMQEPDEHVRFAVYVDELRRVSDADEADLVGLVLTDADRSMAQSAVLRHLDRRAADLCLEPSYPAWAETMKHVVLNRPFLTRRLWEWSLLRAIGLEQPWHPGDLLASSDWLQLKAAAAPSGKAMEILAANGRTKRIRNTARTALRQRSEH</sequence>
<dbReference type="EMBL" id="CP163432">
    <property type="protein sequence ID" value="XDQ08394.1"/>
    <property type="molecule type" value="Genomic_DNA"/>
</dbReference>
<evidence type="ECO:0000313" key="1">
    <source>
        <dbReference type="EMBL" id="XDQ08394.1"/>
    </source>
</evidence>
<protein>
    <submittedName>
        <fullName evidence="1">Uncharacterized protein</fullName>
    </submittedName>
</protein>
<name>A0AB39MRJ8_9ACTN</name>
<reference evidence="1" key="1">
    <citation type="submission" date="2024-07" db="EMBL/GenBank/DDBJ databases">
        <authorList>
            <person name="Yu S.T."/>
        </authorList>
    </citation>
    <scope>NUCLEOTIDE SEQUENCE</scope>
    <source>
        <strain evidence="1">R11</strain>
    </source>
</reference>
<gene>
    <name evidence="1" type="ORF">AB5J55_01380</name>
</gene>
<dbReference type="AlphaFoldDB" id="A0AB39MRJ8"/>